<dbReference type="AlphaFoldDB" id="A0A521CTG6"/>
<gene>
    <name evidence="2" type="ORF">SAMN06265380_103229</name>
</gene>
<dbReference type="Pfam" id="PF13785">
    <property type="entry name" value="DUF4178"/>
    <property type="match status" value="1"/>
</dbReference>
<proteinExistence type="predicted"/>
<dbReference type="InterPro" id="IPR025235">
    <property type="entry name" value="DUF4178"/>
</dbReference>
<feature type="domain" description="DUF4178" evidence="1">
    <location>
        <begin position="57"/>
        <end position="194"/>
    </location>
</feature>
<dbReference type="OrthoDB" id="228033at2"/>
<reference evidence="2 3" key="1">
    <citation type="submission" date="2017-05" db="EMBL/GenBank/DDBJ databases">
        <authorList>
            <person name="Varghese N."/>
            <person name="Submissions S."/>
        </authorList>
    </citation>
    <scope>NUCLEOTIDE SEQUENCE [LARGE SCALE GENOMIC DNA]</scope>
    <source>
        <strain evidence="2 3">DSM 28009</strain>
    </source>
</reference>
<sequence length="204" mass="22453">MKTLNCPNCGAQTPIALKGIKVATCASCGTTLMINDVQVQSAGQQGEMHDAPLLFGIGDQVQLGRTPTLILGHARYSYGRGFWDEFCGVDGDGRTCWISLDEGDVVRQKRLTGKDTPKFMPPFKLGETLDFDAATFTVTEVEHAECIALRGQFDEVLQVGESHEFVNASAGDEALLSGEFWPGHAIWFYGRWYDAFDVKVQRQP</sequence>
<organism evidence="2 3">
    <name type="scientific">Ruegeria faecimaris</name>
    <dbReference type="NCBI Taxonomy" id="686389"/>
    <lineage>
        <taxon>Bacteria</taxon>
        <taxon>Pseudomonadati</taxon>
        <taxon>Pseudomonadota</taxon>
        <taxon>Alphaproteobacteria</taxon>
        <taxon>Rhodobacterales</taxon>
        <taxon>Roseobacteraceae</taxon>
        <taxon>Ruegeria</taxon>
    </lineage>
</organism>
<keyword evidence="3" id="KW-1185">Reference proteome</keyword>
<protein>
    <recommendedName>
        <fullName evidence="1">DUF4178 domain-containing protein</fullName>
    </recommendedName>
</protein>
<accession>A0A521CTG6</accession>
<dbReference type="Proteomes" id="UP000319555">
    <property type="component" value="Unassembled WGS sequence"/>
</dbReference>
<evidence type="ECO:0000313" key="3">
    <source>
        <dbReference type="Proteomes" id="UP000319555"/>
    </source>
</evidence>
<dbReference type="EMBL" id="FXTE01000003">
    <property type="protein sequence ID" value="SMO62722.1"/>
    <property type="molecule type" value="Genomic_DNA"/>
</dbReference>
<evidence type="ECO:0000259" key="1">
    <source>
        <dbReference type="Pfam" id="PF13785"/>
    </source>
</evidence>
<evidence type="ECO:0000313" key="2">
    <source>
        <dbReference type="EMBL" id="SMO62722.1"/>
    </source>
</evidence>
<name>A0A521CTG6_9RHOB</name>